<dbReference type="InterPro" id="IPR022742">
    <property type="entry name" value="Hydrolase_4"/>
</dbReference>
<gene>
    <name evidence="2" type="ORF">JOD17_001010</name>
</gene>
<dbReference type="PANTHER" id="PTHR11614">
    <property type="entry name" value="PHOSPHOLIPASE-RELATED"/>
    <property type="match status" value="1"/>
</dbReference>
<protein>
    <submittedName>
        <fullName evidence="2">Lysophospholipase</fullName>
        <ecNumber evidence="2">3.1.1.5</ecNumber>
    </submittedName>
</protein>
<dbReference type="EC" id="3.1.1.5" evidence="2"/>
<keyword evidence="3" id="KW-1185">Reference proteome</keyword>
<comment type="caution">
    <text evidence="2">The sequence shown here is derived from an EMBL/GenBank/DDBJ whole genome shotgun (WGS) entry which is preliminary data.</text>
</comment>
<organism evidence="2 3">
    <name type="scientific">Geomicrobium sediminis</name>
    <dbReference type="NCBI Taxonomy" id="1347788"/>
    <lineage>
        <taxon>Bacteria</taxon>
        <taxon>Bacillati</taxon>
        <taxon>Bacillota</taxon>
        <taxon>Bacilli</taxon>
        <taxon>Bacillales</taxon>
        <taxon>Geomicrobium</taxon>
    </lineage>
</organism>
<keyword evidence="2" id="KW-0378">Hydrolase</keyword>
<dbReference type="RefSeq" id="WP_204695943.1">
    <property type="nucleotide sequence ID" value="NZ_JAFBEC010000002.1"/>
</dbReference>
<evidence type="ECO:0000259" key="1">
    <source>
        <dbReference type="Pfam" id="PF12146"/>
    </source>
</evidence>
<dbReference type="SUPFAM" id="SSF53474">
    <property type="entry name" value="alpha/beta-Hydrolases"/>
    <property type="match status" value="1"/>
</dbReference>
<evidence type="ECO:0000313" key="3">
    <source>
        <dbReference type="Proteomes" id="UP000741863"/>
    </source>
</evidence>
<feature type="domain" description="Serine aminopeptidase S33" evidence="1">
    <location>
        <begin position="9"/>
        <end position="242"/>
    </location>
</feature>
<evidence type="ECO:0000313" key="2">
    <source>
        <dbReference type="EMBL" id="MBM7631918.1"/>
    </source>
</evidence>
<name>A0ABS2PAQ4_9BACL</name>
<accession>A0ABS2PAQ4</accession>
<dbReference type="Proteomes" id="UP000741863">
    <property type="component" value="Unassembled WGS sequence"/>
</dbReference>
<dbReference type="Gene3D" id="3.40.50.1820">
    <property type="entry name" value="alpha/beta hydrolase"/>
    <property type="match status" value="1"/>
</dbReference>
<proteinExistence type="predicted"/>
<reference evidence="2 3" key="1">
    <citation type="submission" date="2021-01" db="EMBL/GenBank/DDBJ databases">
        <title>Genomic Encyclopedia of Type Strains, Phase IV (KMG-IV): sequencing the most valuable type-strain genomes for metagenomic binning, comparative biology and taxonomic classification.</title>
        <authorList>
            <person name="Goeker M."/>
        </authorList>
    </citation>
    <scope>NUCLEOTIDE SEQUENCE [LARGE SCALE GENOMIC DNA]</scope>
    <source>
        <strain evidence="2 3">DSM 25540</strain>
    </source>
</reference>
<sequence length="261" mass="30747">MRIWEAEQAIGVFVIVHGAGEHYGRYTWLIERLNREHFHVIAGDLPGFGRTRGKRGHIDHFEQYIDAVHHWYKEAVTYELPVFLFGHSMGGLSVIRTMMEKQLPVRGVVLSSPCLSLYDPPNKALTAVAKGIHRIVPTFSVKSGIKTDHATRNEDVRSDFHKDELFVHTVSVRWYQEMQKAMKTSLDHAYEFPNVSLLLLQAGEDYLVEKTASHEWFNRLRIEDRSMREWRGLYHELFNEPEREDVFRFMLYFMWQRLGRL</sequence>
<dbReference type="InterPro" id="IPR051044">
    <property type="entry name" value="MAG_DAG_Lipase"/>
</dbReference>
<dbReference type="GO" id="GO:0004622">
    <property type="term" value="F:phosphatidylcholine lysophospholipase activity"/>
    <property type="evidence" value="ECO:0007669"/>
    <property type="project" value="UniProtKB-EC"/>
</dbReference>
<dbReference type="InterPro" id="IPR029058">
    <property type="entry name" value="AB_hydrolase_fold"/>
</dbReference>
<dbReference type="Pfam" id="PF12146">
    <property type="entry name" value="Hydrolase_4"/>
    <property type="match status" value="1"/>
</dbReference>
<dbReference type="EMBL" id="JAFBEC010000002">
    <property type="protein sequence ID" value="MBM7631918.1"/>
    <property type="molecule type" value="Genomic_DNA"/>
</dbReference>